<feature type="region of interest" description="Disordered" evidence="1">
    <location>
        <begin position="53"/>
        <end position="76"/>
    </location>
</feature>
<proteinExistence type="predicted"/>
<reference evidence="2 3" key="1">
    <citation type="journal article" date="2019" name="Int. J. Syst. Evol. Microbiol.">
        <title>The Global Catalogue of Microorganisms (GCM) 10K type strain sequencing project: providing services to taxonomists for standard genome sequencing and annotation.</title>
        <authorList>
            <consortium name="The Broad Institute Genomics Platform"/>
            <consortium name="The Broad Institute Genome Sequencing Center for Infectious Disease"/>
            <person name="Wu L."/>
            <person name="Ma J."/>
        </authorList>
    </citation>
    <scope>NUCLEOTIDE SEQUENCE [LARGE SCALE GENOMIC DNA]</scope>
    <source>
        <strain evidence="2 3">CGMCC 1.12689</strain>
    </source>
</reference>
<organism evidence="2 3">
    <name type="scientific">Halorubrum laminariae</name>
    <dbReference type="NCBI Taxonomy" id="1433523"/>
    <lineage>
        <taxon>Archaea</taxon>
        <taxon>Methanobacteriati</taxon>
        <taxon>Methanobacteriota</taxon>
        <taxon>Stenosarchaea group</taxon>
        <taxon>Halobacteria</taxon>
        <taxon>Halobacteriales</taxon>
        <taxon>Haloferacaceae</taxon>
        <taxon>Halorubrum</taxon>
    </lineage>
</organism>
<dbReference type="Proteomes" id="UP001597185">
    <property type="component" value="Unassembled WGS sequence"/>
</dbReference>
<dbReference type="RefSeq" id="WP_256417489.1">
    <property type="nucleotide sequence ID" value="NZ_JANHDL010000002.1"/>
</dbReference>
<evidence type="ECO:0000313" key="3">
    <source>
        <dbReference type="Proteomes" id="UP001597185"/>
    </source>
</evidence>
<comment type="caution">
    <text evidence="2">The sequence shown here is derived from an EMBL/GenBank/DDBJ whole genome shotgun (WGS) entry which is preliminary data.</text>
</comment>
<dbReference type="AlphaFoldDB" id="A0ABD6BX76"/>
<gene>
    <name evidence="2" type="ORF">ACFR9T_03550</name>
</gene>
<evidence type="ECO:0000313" key="2">
    <source>
        <dbReference type="EMBL" id="MFD1569671.1"/>
    </source>
</evidence>
<sequence>MSEDIVFVCTADDCEAGPWEGSHDAMAHCAEYSGHGYTGRPRSEVTEVIPATVTRKRDNRNLQHKGHPRGALAQDD</sequence>
<evidence type="ECO:0000256" key="1">
    <source>
        <dbReference type="SAM" id="MobiDB-lite"/>
    </source>
</evidence>
<dbReference type="EMBL" id="JBHUDB010000001">
    <property type="protein sequence ID" value="MFD1569671.1"/>
    <property type="molecule type" value="Genomic_DNA"/>
</dbReference>
<keyword evidence="3" id="KW-1185">Reference proteome</keyword>
<protein>
    <submittedName>
        <fullName evidence="2">Uncharacterized protein</fullName>
    </submittedName>
</protein>
<accession>A0ABD6BX76</accession>
<name>A0ABD6BX76_9EURY</name>